<keyword evidence="3" id="KW-0325">Glycoprotein</keyword>
<comment type="subcellular location">
    <subcellularLocation>
        <location evidence="1">Cell envelope</location>
    </subcellularLocation>
</comment>
<dbReference type="PANTHER" id="PTHR31018">
    <property type="entry name" value="SPORULATION-SPECIFIC PROTEIN-RELATED"/>
    <property type="match status" value="1"/>
</dbReference>
<keyword evidence="2" id="KW-0732">Signal</keyword>
<evidence type="ECO:0000256" key="2">
    <source>
        <dbReference type="ARBA" id="ARBA00022729"/>
    </source>
</evidence>
<keyword evidence="6" id="KW-1185">Reference proteome</keyword>
<evidence type="ECO:0000256" key="1">
    <source>
        <dbReference type="ARBA" id="ARBA00004196"/>
    </source>
</evidence>
<dbReference type="InterPro" id="IPR026444">
    <property type="entry name" value="Secre_tail"/>
</dbReference>
<evidence type="ECO:0000259" key="4">
    <source>
        <dbReference type="Pfam" id="PF18962"/>
    </source>
</evidence>
<proteinExistence type="predicted"/>
<dbReference type="Pfam" id="PF18962">
    <property type="entry name" value="Por_Secre_tail"/>
    <property type="match status" value="1"/>
</dbReference>
<protein>
    <submittedName>
        <fullName evidence="5">T9SS type A sorting domain-containing protein</fullName>
    </submittedName>
</protein>
<evidence type="ECO:0000313" key="5">
    <source>
        <dbReference type="EMBL" id="WCO03497.1"/>
    </source>
</evidence>
<dbReference type="RefSeq" id="WP_249997387.1">
    <property type="nucleotide sequence ID" value="NZ_CP116221.1"/>
</dbReference>
<reference evidence="5 6" key="1">
    <citation type="submission" date="2023-01" db="EMBL/GenBank/DDBJ databases">
        <title>Psychroserpens ponticola sp. nov., isolated from seawater.</title>
        <authorList>
            <person name="Kristyanto S."/>
            <person name="Jung J."/>
            <person name="Kim J.M."/>
            <person name="Jeon C.O."/>
        </authorList>
    </citation>
    <scope>NUCLEOTIDE SEQUENCE [LARGE SCALE GENOMIC DNA]</scope>
    <source>
        <strain evidence="5 6">MSW6</strain>
    </source>
</reference>
<dbReference type="InterPro" id="IPR051648">
    <property type="entry name" value="CWI-Assembly_Regulator"/>
</dbReference>
<dbReference type="NCBIfam" id="TIGR04183">
    <property type="entry name" value="Por_Secre_tail"/>
    <property type="match status" value="1"/>
</dbReference>
<dbReference type="PANTHER" id="PTHR31018:SF3">
    <property type="entry name" value="RECEPTOR PROTEIN-TYROSINE KINASE"/>
    <property type="match status" value="1"/>
</dbReference>
<dbReference type="EMBL" id="CP116221">
    <property type="protein sequence ID" value="WCO03497.1"/>
    <property type="molecule type" value="Genomic_DNA"/>
</dbReference>
<evidence type="ECO:0000256" key="3">
    <source>
        <dbReference type="ARBA" id="ARBA00023180"/>
    </source>
</evidence>
<gene>
    <name evidence="5" type="ORF">MUN68_008305</name>
</gene>
<feature type="domain" description="Secretion system C-terminal sorting" evidence="4">
    <location>
        <begin position="479"/>
        <end position="545"/>
    </location>
</feature>
<sequence length="549" mass="60177">MKTKLHFLVLCLILGLLPILNFSQCPTSNITLSSQAEVDAFSTNYPDCTMLTDRLTISGADITDLTALSTITYIPNLRILDNPLLTELDGLHNLQSLISNNTALQLEDNPLLTNLTVFTGLTSLSHLHIQGCSSLVNLEGLNFVTDFDPNGIGGGGFTGLKIDDNISLTDISALTNISNANIDIGLYAFFIIISNNPVLGSLNGLQAFDGVYDFLQIINNDSLINLTGLSDNFGVSDQDFVISNNDLLQSLGDIGGGGISQLVIDNNPLLDDISAFNNFSTTFGPFLKITNNPNLSICENNLFCASINRLQEPDFIDLYPLFIIENNAESCSSVGEVAFACGFVPFNDECDNAFSLTIGQQLQAYDDLSTTSIQIPSCNDVNRLDVWFKVNSESFNNLDIIAESSYNLQLWEGDCSNLTQVINACAENALLDIPVTTNTDYYIQVWSDSETDRATGLFDILVQNATLTIEDFTFKDFTLYPNPTSNILNLKSNKKMDFVRVYNLLGQQISSSKPNSLVEEINMSELNSGMYLISVEIDGNSVVYRVMKE</sequence>
<dbReference type="Proteomes" id="UP001202717">
    <property type="component" value="Chromosome"/>
</dbReference>
<dbReference type="SUPFAM" id="SSF52058">
    <property type="entry name" value="L domain-like"/>
    <property type="match status" value="1"/>
</dbReference>
<accession>A0ABY7S3E6</accession>
<evidence type="ECO:0000313" key="6">
    <source>
        <dbReference type="Proteomes" id="UP001202717"/>
    </source>
</evidence>
<name>A0ABY7S3E6_9FLAO</name>
<organism evidence="5 6">
    <name type="scientific">Psychroserpens ponticola</name>
    <dbReference type="NCBI Taxonomy" id="2932268"/>
    <lineage>
        <taxon>Bacteria</taxon>
        <taxon>Pseudomonadati</taxon>
        <taxon>Bacteroidota</taxon>
        <taxon>Flavobacteriia</taxon>
        <taxon>Flavobacteriales</taxon>
        <taxon>Flavobacteriaceae</taxon>
        <taxon>Psychroserpens</taxon>
    </lineage>
</organism>